<protein>
    <submittedName>
        <fullName evidence="2">Chorismate mutase</fullName>
    </submittedName>
</protein>
<sequence>MRARIDQIDAQIVQLLAARQKLVKQAARYKADEHAVHAPIAVPP</sequence>
<keyword evidence="3" id="KW-1185">Reference proteome</keyword>
<dbReference type="RefSeq" id="WP_219069893.1">
    <property type="nucleotide sequence ID" value="NZ_CAJUXY010000068.1"/>
</dbReference>
<proteinExistence type="predicted"/>
<dbReference type="InterPro" id="IPR002701">
    <property type="entry name" value="CM_II_prokaryot"/>
</dbReference>
<evidence type="ECO:0000313" key="3">
    <source>
        <dbReference type="Proteomes" id="UP001056610"/>
    </source>
</evidence>
<accession>A0ABY4QLH4</accession>
<evidence type="ECO:0000313" key="2">
    <source>
        <dbReference type="EMBL" id="UQX11441.1"/>
    </source>
</evidence>
<dbReference type="EMBL" id="CP097320">
    <property type="protein sequence ID" value="UQX11441.1"/>
    <property type="molecule type" value="Genomic_DNA"/>
</dbReference>
<evidence type="ECO:0000259" key="1">
    <source>
        <dbReference type="PROSITE" id="PS51168"/>
    </source>
</evidence>
<organism evidence="2 3">
    <name type="scientific">Candidatus Mycobacterium methanotrophicum</name>
    <dbReference type="NCBI Taxonomy" id="2943498"/>
    <lineage>
        <taxon>Bacteria</taxon>
        <taxon>Bacillati</taxon>
        <taxon>Actinomycetota</taxon>
        <taxon>Actinomycetes</taxon>
        <taxon>Mycobacteriales</taxon>
        <taxon>Mycobacteriaceae</taxon>
        <taxon>Mycobacterium</taxon>
    </lineage>
</organism>
<dbReference type="Pfam" id="PF01817">
    <property type="entry name" value="CM_2"/>
    <property type="match status" value="1"/>
</dbReference>
<feature type="domain" description="Chorismate mutase" evidence="1">
    <location>
        <begin position="1"/>
        <end position="44"/>
    </location>
</feature>
<dbReference type="Proteomes" id="UP001056610">
    <property type="component" value="Chromosome"/>
</dbReference>
<name>A0ABY4QLH4_9MYCO</name>
<gene>
    <name evidence="2" type="ORF">M5I08_02660</name>
</gene>
<dbReference type="PROSITE" id="PS51168">
    <property type="entry name" value="CHORISMATE_MUT_2"/>
    <property type="match status" value="1"/>
</dbReference>
<reference evidence="2" key="1">
    <citation type="submission" date="2022-05" db="EMBL/GenBank/DDBJ databases">
        <title>A methanotrophic Mycobacterium dominates a cave microbial ecosystem.</title>
        <authorList>
            <person name="Van Spanning R.J.M."/>
            <person name="Guan Q."/>
            <person name="Melkonian C."/>
            <person name="Gallant J."/>
            <person name="Polerecky L."/>
            <person name="Flot J.-F."/>
            <person name="Brandt B.W."/>
            <person name="Braster M."/>
            <person name="Iturbe Espinoza P."/>
            <person name="Aerts J."/>
            <person name="Meima-Franke M."/>
            <person name="Piersma S.R."/>
            <person name="Bunduc C."/>
            <person name="Ummels R."/>
            <person name="Pain A."/>
            <person name="Fleming E.J."/>
            <person name="van der Wel N."/>
            <person name="Gherman V.D."/>
            <person name="Sarbu S.M."/>
            <person name="Bodelier P.L.E."/>
            <person name="Bitter W."/>
        </authorList>
    </citation>
    <scope>NUCLEOTIDE SEQUENCE</scope>
    <source>
        <strain evidence="2">Sulfur Cave</strain>
    </source>
</reference>